<evidence type="ECO:0000313" key="2">
    <source>
        <dbReference type="Proteomes" id="UP000887574"/>
    </source>
</evidence>
<organism evidence="2 3">
    <name type="scientific">Ditylenchus dipsaci</name>
    <dbReference type="NCBI Taxonomy" id="166011"/>
    <lineage>
        <taxon>Eukaryota</taxon>
        <taxon>Metazoa</taxon>
        <taxon>Ecdysozoa</taxon>
        <taxon>Nematoda</taxon>
        <taxon>Chromadorea</taxon>
        <taxon>Rhabditida</taxon>
        <taxon>Tylenchina</taxon>
        <taxon>Tylenchomorpha</taxon>
        <taxon>Sphaerularioidea</taxon>
        <taxon>Anguinidae</taxon>
        <taxon>Anguininae</taxon>
        <taxon>Ditylenchus</taxon>
    </lineage>
</organism>
<evidence type="ECO:0000313" key="3">
    <source>
        <dbReference type="WBParaSite" id="jg5791"/>
    </source>
</evidence>
<dbReference type="InterPro" id="IPR011333">
    <property type="entry name" value="SKP1/BTB/POZ_sf"/>
</dbReference>
<accession>A0A915EFH0</accession>
<keyword evidence="2" id="KW-1185">Reference proteome</keyword>
<dbReference type="Gene3D" id="3.30.710.10">
    <property type="entry name" value="Potassium Channel Kv1.1, Chain A"/>
    <property type="match status" value="1"/>
</dbReference>
<dbReference type="PROSITE" id="PS50097">
    <property type="entry name" value="BTB"/>
    <property type="match status" value="1"/>
</dbReference>
<dbReference type="InterPro" id="IPR000210">
    <property type="entry name" value="BTB/POZ_dom"/>
</dbReference>
<feature type="domain" description="BTB" evidence="1">
    <location>
        <begin position="12"/>
        <end position="81"/>
    </location>
</feature>
<reference evidence="3" key="1">
    <citation type="submission" date="2022-11" db="UniProtKB">
        <authorList>
            <consortium name="WormBaseParasite"/>
        </authorList>
    </citation>
    <scope>IDENTIFICATION</scope>
</reference>
<dbReference type="WBParaSite" id="jg5791">
    <property type="protein sequence ID" value="jg5791"/>
    <property type="gene ID" value="jg5791"/>
</dbReference>
<protein>
    <submittedName>
        <fullName evidence="3">BTB domain-containing protein</fullName>
    </submittedName>
</protein>
<name>A0A915EFH0_9BILA</name>
<dbReference type="AlphaFoldDB" id="A0A915EFH0"/>
<proteinExistence type="predicted"/>
<dbReference type="Pfam" id="PF00651">
    <property type="entry name" value="BTB"/>
    <property type="match status" value="1"/>
</dbReference>
<dbReference type="SUPFAM" id="SSF54695">
    <property type="entry name" value="POZ domain"/>
    <property type="match status" value="1"/>
</dbReference>
<evidence type="ECO:0000259" key="1">
    <source>
        <dbReference type="PROSITE" id="PS50097"/>
    </source>
</evidence>
<dbReference type="Proteomes" id="UP000887574">
    <property type="component" value="Unplaced"/>
</dbReference>
<sequence length="214" mass="24452">MVIDFSQPSALRQFELVASDGKSLWANGFYLAEISPYFYALCVAGDFKERQLKRAELRDVNYDDLHELLRCVCPEDYAYENKIKAENFALLTNLSGRLLLQNLRSQLEEFARVETNFEDASTLTLLEVIVEIMEAGFDSETIATLCRRLAKHDRDEVKQLIKSLPEKYCPLIEQKIQPFLEFYHHPGSGTICGASAQPAAAGSPHHWNNIRLFF</sequence>